<comment type="similarity">
    <text evidence="7">Belongs to the binding-protein-dependent transport system permease family.</text>
</comment>
<feature type="transmembrane region" description="Helical" evidence="7">
    <location>
        <begin position="242"/>
        <end position="265"/>
    </location>
</feature>
<keyword evidence="3" id="KW-1003">Cell membrane</keyword>
<evidence type="ECO:0000313" key="9">
    <source>
        <dbReference type="EMBL" id="OAN46004.1"/>
    </source>
</evidence>
<sequence length="275" mass="29349">MNVQRLGRAFFADPATAAGTIIVTVFLALALFGPLIAPYSPTAQNAELIRQPPSLSHPFGTDRLGRDLFSRIVYGARDILALAGGGTVLAVIVGAFIGISVTYLGGWLEETVFRLFDGLLALPALLLALILLGATGPSRANVLLVMVVVYTPIVARVVRSVVLTLKSRGFIEAARMRNERLGYILWRELLPLVAPTLAVEAALRFSYAIFLVASLGFLGVGVQPPSPDWGLMVLEARNEFALAPWSLYVPAAAIALLVIGVNLMAEGVRRAISDS</sequence>
<evidence type="ECO:0000259" key="8">
    <source>
        <dbReference type="PROSITE" id="PS50928"/>
    </source>
</evidence>
<evidence type="ECO:0000256" key="2">
    <source>
        <dbReference type="ARBA" id="ARBA00022448"/>
    </source>
</evidence>
<dbReference type="EMBL" id="LWQS01000049">
    <property type="protein sequence ID" value="OAN46004.1"/>
    <property type="molecule type" value="Genomic_DNA"/>
</dbReference>
<organism evidence="9 10">
    <name type="scientific">Chloroflexus islandicus</name>
    <dbReference type="NCBI Taxonomy" id="1707952"/>
    <lineage>
        <taxon>Bacteria</taxon>
        <taxon>Bacillati</taxon>
        <taxon>Chloroflexota</taxon>
        <taxon>Chloroflexia</taxon>
        <taxon>Chloroflexales</taxon>
        <taxon>Chloroflexineae</taxon>
        <taxon>Chloroflexaceae</taxon>
        <taxon>Chloroflexus</taxon>
    </lineage>
</organism>
<keyword evidence="10" id="KW-1185">Reference proteome</keyword>
<comment type="caution">
    <text evidence="9">The sequence shown here is derived from an EMBL/GenBank/DDBJ whole genome shotgun (WGS) entry which is preliminary data.</text>
</comment>
<accession>A0A178MDR6</accession>
<feature type="domain" description="ABC transmembrane type-1" evidence="8">
    <location>
        <begin position="76"/>
        <end position="265"/>
    </location>
</feature>
<dbReference type="InterPro" id="IPR025966">
    <property type="entry name" value="OppC_N"/>
</dbReference>
<dbReference type="Proteomes" id="UP000078287">
    <property type="component" value="Unassembled WGS sequence"/>
</dbReference>
<dbReference type="GO" id="GO:0055085">
    <property type="term" value="P:transmembrane transport"/>
    <property type="evidence" value="ECO:0007669"/>
    <property type="project" value="InterPro"/>
</dbReference>
<dbReference type="InterPro" id="IPR000515">
    <property type="entry name" value="MetI-like"/>
</dbReference>
<evidence type="ECO:0000256" key="3">
    <source>
        <dbReference type="ARBA" id="ARBA00022475"/>
    </source>
</evidence>
<feature type="transmembrane region" description="Helical" evidence="7">
    <location>
        <begin position="12"/>
        <end position="37"/>
    </location>
</feature>
<dbReference type="RefSeq" id="WP_066786658.1">
    <property type="nucleotide sequence ID" value="NZ_LWQS01000049.1"/>
</dbReference>
<evidence type="ECO:0000313" key="10">
    <source>
        <dbReference type="Proteomes" id="UP000078287"/>
    </source>
</evidence>
<keyword evidence="2 7" id="KW-0813">Transport</keyword>
<gene>
    <name evidence="9" type="ORF">A6A03_01745</name>
</gene>
<evidence type="ECO:0000256" key="1">
    <source>
        <dbReference type="ARBA" id="ARBA00004651"/>
    </source>
</evidence>
<dbReference type="Pfam" id="PF12911">
    <property type="entry name" value="OppC_N"/>
    <property type="match status" value="1"/>
</dbReference>
<dbReference type="InterPro" id="IPR035906">
    <property type="entry name" value="MetI-like_sf"/>
</dbReference>
<comment type="subcellular location">
    <subcellularLocation>
        <location evidence="1 7">Cell membrane</location>
        <topology evidence="1 7">Multi-pass membrane protein</topology>
    </subcellularLocation>
</comment>
<reference evidence="9 10" key="1">
    <citation type="submission" date="2016-04" db="EMBL/GenBank/DDBJ databases">
        <title>Chloroflexus islandicus sp. nov., a thermophilic filamentous anoxygenic phototrophic bacterium from geyser Strokkur (Iceland).</title>
        <authorList>
            <person name="Gaisin V.A."/>
            <person name="Kalashnikov A.M."/>
            <person name="Sukhacheva M.V."/>
            <person name="Grouzdev D.S."/>
            <person name="Ivanov T.M."/>
            <person name="Kuznetsov B."/>
            <person name="Gorlenko V.M."/>
        </authorList>
    </citation>
    <scope>NUCLEOTIDE SEQUENCE [LARGE SCALE GENOMIC DNA]</scope>
    <source>
        <strain evidence="10">isl-2</strain>
    </source>
</reference>
<dbReference type="OrthoDB" id="9776213at2"/>
<dbReference type="Gene3D" id="1.10.3720.10">
    <property type="entry name" value="MetI-like"/>
    <property type="match status" value="1"/>
</dbReference>
<dbReference type="PROSITE" id="PS50928">
    <property type="entry name" value="ABC_TM1"/>
    <property type="match status" value="1"/>
</dbReference>
<proteinExistence type="inferred from homology"/>
<dbReference type="STRING" id="1707952.A6A03_01745"/>
<feature type="transmembrane region" description="Helical" evidence="7">
    <location>
        <begin position="140"/>
        <end position="158"/>
    </location>
</feature>
<feature type="transmembrane region" description="Helical" evidence="7">
    <location>
        <begin position="205"/>
        <end position="222"/>
    </location>
</feature>
<protein>
    <submittedName>
        <fullName evidence="9">ABC transporter permease</fullName>
    </submittedName>
</protein>
<evidence type="ECO:0000256" key="6">
    <source>
        <dbReference type="ARBA" id="ARBA00023136"/>
    </source>
</evidence>
<keyword evidence="6 7" id="KW-0472">Membrane</keyword>
<dbReference type="SUPFAM" id="SSF161098">
    <property type="entry name" value="MetI-like"/>
    <property type="match status" value="1"/>
</dbReference>
<name>A0A178MDR6_9CHLR</name>
<evidence type="ECO:0000256" key="5">
    <source>
        <dbReference type="ARBA" id="ARBA00022989"/>
    </source>
</evidence>
<dbReference type="GO" id="GO:0005886">
    <property type="term" value="C:plasma membrane"/>
    <property type="evidence" value="ECO:0007669"/>
    <property type="project" value="UniProtKB-SubCell"/>
</dbReference>
<keyword evidence="4 7" id="KW-0812">Transmembrane</keyword>
<keyword evidence="5 7" id="KW-1133">Transmembrane helix</keyword>
<feature type="transmembrane region" description="Helical" evidence="7">
    <location>
        <begin position="115"/>
        <end position="134"/>
    </location>
</feature>
<dbReference type="CDD" id="cd06261">
    <property type="entry name" value="TM_PBP2"/>
    <property type="match status" value="1"/>
</dbReference>
<dbReference type="AlphaFoldDB" id="A0A178MDR6"/>
<evidence type="ECO:0000256" key="4">
    <source>
        <dbReference type="ARBA" id="ARBA00022692"/>
    </source>
</evidence>
<evidence type="ECO:0000256" key="7">
    <source>
        <dbReference type="RuleBase" id="RU363032"/>
    </source>
</evidence>
<feature type="transmembrane region" description="Helical" evidence="7">
    <location>
        <begin position="79"/>
        <end position="103"/>
    </location>
</feature>
<dbReference type="InterPro" id="IPR050366">
    <property type="entry name" value="BP-dependent_transpt_permease"/>
</dbReference>
<dbReference type="Pfam" id="PF00528">
    <property type="entry name" value="BPD_transp_1"/>
    <property type="match status" value="1"/>
</dbReference>
<dbReference type="PANTHER" id="PTHR43386:SF25">
    <property type="entry name" value="PEPTIDE ABC TRANSPORTER PERMEASE PROTEIN"/>
    <property type="match status" value="1"/>
</dbReference>
<dbReference type="PANTHER" id="PTHR43386">
    <property type="entry name" value="OLIGOPEPTIDE TRANSPORT SYSTEM PERMEASE PROTEIN APPC"/>
    <property type="match status" value="1"/>
</dbReference>